<keyword evidence="3" id="KW-1185">Reference proteome</keyword>
<feature type="transmembrane region" description="Helical" evidence="1">
    <location>
        <begin position="98"/>
        <end position="116"/>
    </location>
</feature>
<keyword evidence="1" id="KW-0472">Membrane</keyword>
<feature type="transmembrane region" description="Helical" evidence="1">
    <location>
        <begin position="154"/>
        <end position="180"/>
    </location>
</feature>
<gene>
    <name evidence="2" type="ORF">DXN04_18220</name>
</gene>
<reference evidence="2 3" key="1">
    <citation type="submission" date="2018-08" db="EMBL/GenBank/DDBJ databases">
        <title>Chitinophaga sp. K20C18050901, a novel bacterium isolated from forest soil.</title>
        <authorList>
            <person name="Wang C."/>
        </authorList>
    </citation>
    <scope>NUCLEOTIDE SEQUENCE [LARGE SCALE GENOMIC DNA]</scope>
    <source>
        <strain evidence="2 3">K20C18050901</strain>
    </source>
</reference>
<organism evidence="2 3">
    <name type="scientific">Chitinophaga silvisoli</name>
    <dbReference type="NCBI Taxonomy" id="2291814"/>
    <lineage>
        <taxon>Bacteria</taxon>
        <taxon>Pseudomonadati</taxon>
        <taxon>Bacteroidota</taxon>
        <taxon>Chitinophagia</taxon>
        <taxon>Chitinophagales</taxon>
        <taxon>Chitinophagaceae</taxon>
        <taxon>Chitinophaga</taxon>
    </lineage>
</organism>
<keyword evidence="1" id="KW-1133">Transmembrane helix</keyword>
<dbReference type="OrthoDB" id="5189031at2"/>
<dbReference type="PANTHER" id="PTHR33802:SF1">
    <property type="entry name" value="XK-RELATED PROTEIN"/>
    <property type="match status" value="1"/>
</dbReference>
<accession>A0A3E1P123</accession>
<sequence>MKASHESLYYKNSAIFNTIGYLVVIGVNVLAGLGMINGNTTSQVSEKYDNLFVPAGFTFSIWGLIYLALLGFIIYQLRLAFAPGHEDTLEQFMERMRGWWLISCMANSCWLFAWHYELLPLALLLMLTLLISLLAIHINFNIAAPGASRSVRWFIYIPFSLYLGWICVATVANTAALMVYAGWNGMSVAVTAILILVACIGATLLVVKRHNIVAGIVAIWAFYGIIAKRQSEVTSMALPVIICCLTAIGVVLIAGVRSVFHKKAVK</sequence>
<comment type="caution">
    <text evidence="2">The sequence shown here is derived from an EMBL/GenBank/DDBJ whole genome shotgun (WGS) entry which is preliminary data.</text>
</comment>
<keyword evidence="1" id="KW-0812">Transmembrane</keyword>
<dbReference type="EMBL" id="QTJV01000006">
    <property type="protein sequence ID" value="RFM33891.1"/>
    <property type="molecule type" value="Genomic_DNA"/>
</dbReference>
<evidence type="ECO:0000256" key="1">
    <source>
        <dbReference type="SAM" id="Phobius"/>
    </source>
</evidence>
<proteinExistence type="predicted"/>
<name>A0A3E1P123_9BACT</name>
<feature type="transmembrane region" description="Helical" evidence="1">
    <location>
        <begin position="212"/>
        <end position="230"/>
    </location>
</feature>
<dbReference type="PANTHER" id="PTHR33802">
    <property type="entry name" value="SI:CH211-161H7.5-RELATED"/>
    <property type="match status" value="1"/>
</dbReference>
<evidence type="ECO:0000313" key="2">
    <source>
        <dbReference type="EMBL" id="RFM33891.1"/>
    </source>
</evidence>
<evidence type="ECO:0000313" key="3">
    <source>
        <dbReference type="Proteomes" id="UP000261174"/>
    </source>
</evidence>
<protein>
    <recommendedName>
        <fullName evidence="4">Tryptophan-rich sensory protein</fullName>
    </recommendedName>
</protein>
<feature type="transmembrane region" description="Helical" evidence="1">
    <location>
        <begin position="12"/>
        <end position="36"/>
    </location>
</feature>
<dbReference type="Gene3D" id="1.20.1260.100">
    <property type="entry name" value="TspO/MBR protein"/>
    <property type="match status" value="1"/>
</dbReference>
<feature type="transmembrane region" description="Helical" evidence="1">
    <location>
        <begin position="56"/>
        <end position="77"/>
    </location>
</feature>
<dbReference type="InterPro" id="IPR038330">
    <property type="entry name" value="TspO/MBR-related_sf"/>
</dbReference>
<dbReference type="RefSeq" id="WP_116854808.1">
    <property type="nucleotide sequence ID" value="NZ_QTJV01000006.1"/>
</dbReference>
<dbReference type="AlphaFoldDB" id="A0A3E1P123"/>
<dbReference type="Proteomes" id="UP000261174">
    <property type="component" value="Unassembled WGS sequence"/>
</dbReference>
<evidence type="ECO:0008006" key="4">
    <source>
        <dbReference type="Google" id="ProtNLM"/>
    </source>
</evidence>
<feature type="transmembrane region" description="Helical" evidence="1">
    <location>
        <begin position="186"/>
        <end position="207"/>
    </location>
</feature>
<feature type="transmembrane region" description="Helical" evidence="1">
    <location>
        <begin position="236"/>
        <end position="260"/>
    </location>
</feature>
<feature type="transmembrane region" description="Helical" evidence="1">
    <location>
        <begin position="122"/>
        <end position="142"/>
    </location>
</feature>